<name>A0A6C2U927_PONDE</name>
<dbReference type="Gene3D" id="3.20.20.210">
    <property type="match status" value="2"/>
</dbReference>
<dbReference type="EMBL" id="CAAHFG010000003">
    <property type="protein sequence ID" value="VGO15896.1"/>
    <property type="molecule type" value="Genomic_DNA"/>
</dbReference>
<dbReference type="SUPFAM" id="SSF51726">
    <property type="entry name" value="UROD/MetE-like"/>
    <property type="match status" value="1"/>
</dbReference>
<proteinExistence type="predicted"/>
<protein>
    <recommendedName>
        <fullName evidence="3">Uroporphyrinogen decarboxylase (URO-D) domain-containing protein</fullName>
    </recommendedName>
</protein>
<dbReference type="InterPro" id="IPR038071">
    <property type="entry name" value="UROD/MetE-like_sf"/>
</dbReference>
<evidence type="ECO:0000313" key="2">
    <source>
        <dbReference type="Proteomes" id="UP000366872"/>
    </source>
</evidence>
<sequence>MSREKAKAAFNGEMTDRIPQWDVPGCPALAEQLFDYDVQAEEVLEFQPKDYFYQNKEERSAFFKNHYAQKQTLLGDSTMVMGWYNHTLFMWPVELFGWENFMMAAMDDPGRFEEILQQFLETVLDVWRGKTIFACMKNPKIINFGSKEEIRDMVRETVKLAIKEPGYFFSTDTMTGKTPPENILAYQEAVREFGKR</sequence>
<reference evidence="1 2" key="1">
    <citation type="submission" date="2019-04" db="EMBL/GenBank/DDBJ databases">
        <authorList>
            <person name="Van Vliet M D."/>
        </authorList>
    </citation>
    <scope>NUCLEOTIDE SEQUENCE [LARGE SCALE GENOMIC DNA]</scope>
    <source>
        <strain evidence="1 2">F1</strain>
    </source>
</reference>
<dbReference type="AlphaFoldDB" id="A0A6C2U927"/>
<accession>A0A6C2U927</accession>
<gene>
    <name evidence="1" type="ORF">PDESU_04484</name>
</gene>
<organism evidence="1 2">
    <name type="scientific">Pontiella desulfatans</name>
    <dbReference type="NCBI Taxonomy" id="2750659"/>
    <lineage>
        <taxon>Bacteria</taxon>
        <taxon>Pseudomonadati</taxon>
        <taxon>Kiritimatiellota</taxon>
        <taxon>Kiritimatiellia</taxon>
        <taxon>Kiritimatiellales</taxon>
        <taxon>Pontiellaceae</taxon>
        <taxon>Pontiella</taxon>
    </lineage>
</organism>
<dbReference type="Proteomes" id="UP000366872">
    <property type="component" value="Unassembled WGS sequence"/>
</dbReference>
<evidence type="ECO:0008006" key="3">
    <source>
        <dbReference type="Google" id="ProtNLM"/>
    </source>
</evidence>
<keyword evidence="2" id="KW-1185">Reference proteome</keyword>
<evidence type="ECO:0000313" key="1">
    <source>
        <dbReference type="EMBL" id="VGO15896.1"/>
    </source>
</evidence>
<dbReference type="RefSeq" id="WP_136081460.1">
    <property type="nucleotide sequence ID" value="NZ_CAAHFG010000003.1"/>
</dbReference>